<evidence type="ECO:0000256" key="10">
    <source>
        <dbReference type="ARBA" id="ARBA00023237"/>
    </source>
</evidence>
<evidence type="ECO:0000256" key="11">
    <source>
        <dbReference type="PROSITE-ProRule" id="PRU01360"/>
    </source>
</evidence>
<dbReference type="AlphaFoldDB" id="A0A7X4KN30"/>
<feature type="domain" description="TonB-dependent receptor plug" evidence="15">
    <location>
        <begin position="58"/>
        <end position="166"/>
    </location>
</feature>
<evidence type="ECO:0000313" key="16">
    <source>
        <dbReference type="EMBL" id="MYN08757.1"/>
    </source>
</evidence>
<evidence type="ECO:0000256" key="8">
    <source>
        <dbReference type="ARBA" id="ARBA00023077"/>
    </source>
</evidence>
<evidence type="ECO:0000313" key="17">
    <source>
        <dbReference type="Proteomes" id="UP000450676"/>
    </source>
</evidence>
<organism evidence="16 17">
    <name type="scientific">Pseudoduganella aquatica</name>
    <dbReference type="NCBI Taxonomy" id="2660641"/>
    <lineage>
        <taxon>Bacteria</taxon>
        <taxon>Pseudomonadati</taxon>
        <taxon>Pseudomonadota</taxon>
        <taxon>Betaproteobacteria</taxon>
        <taxon>Burkholderiales</taxon>
        <taxon>Oxalobacteraceae</taxon>
        <taxon>Telluria group</taxon>
        <taxon>Pseudoduganella</taxon>
    </lineage>
</organism>
<evidence type="ECO:0000256" key="9">
    <source>
        <dbReference type="ARBA" id="ARBA00023136"/>
    </source>
</evidence>
<dbReference type="InterPro" id="IPR012910">
    <property type="entry name" value="Plug_dom"/>
</dbReference>
<dbReference type="Pfam" id="PF00593">
    <property type="entry name" value="TonB_dep_Rec_b-barrel"/>
    <property type="match status" value="1"/>
</dbReference>
<evidence type="ECO:0000256" key="6">
    <source>
        <dbReference type="ARBA" id="ARBA00023004"/>
    </source>
</evidence>
<dbReference type="GO" id="GO:0009279">
    <property type="term" value="C:cell outer membrane"/>
    <property type="evidence" value="ECO:0007669"/>
    <property type="project" value="UniProtKB-SubCell"/>
</dbReference>
<comment type="caution">
    <text evidence="16">The sequence shown here is derived from an EMBL/GenBank/DDBJ whole genome shotgun (WGS) entry which is preliminary data.</text>
</comment>
<keyword evidence="2 11" id="KW-0813">Transport</keyword>
<dbReference type="PANTHER" id="PTHR32552:SF81">
    <property type="entry name" value="TONB-DEPENDENT OUTER MEMBRANE RECEPTOR"/>
    <property type="match status" value="1"/>
</dbReference>
<dbReference type="PANTHER" id="PTHR32552">
    <property type="entry name" value="FERRICHROME IRON RECEPTOR-RELATED"/>
    <property type="match status" value="1"/>
</dbReference>
<dbReference type="InterPro" id="IPR000531">
    <property type="entry name" value="Beta-barrel_TonB"/>
</dbReference>
<evidence type="ECO:0000256" key="12">
    <source>
        <dbReference type="RuleBase" id="RU003357"/>
    </source>
</evidence>
<keyword evidence="10 11" id="KW-0998">Cell outer membrane</keyword>
<dbReference type="EMBL" id="WWCU01000016">
    <property type="protein sequence ID" value="MYN08757.1"/>
    <property type="molecule type" value="Genomic_DNA"/>
</dbReference>
<sequence>MKHQNTSMPGLGMRLTPIASAVALAMLAGLPAHAQQAAAPSEGLERVVVTANKRVEKLESVPSAISVVNEAIIERTNIREIEDLVANTPALTVTAGSTSANNTINMRGIGTATVTIGIEADVAVIVDDIPIAQQFQAFKDLADVQRIEVLKGPQSTLFGKSAVAGAVNIVTKPISGPLAGKASFYLTDDDEWRYAVSYGGEISDTLGVRIAASRTRYEGNINNLTTGGKLNGAGGKTLMAKLAWHPLRNLDVTLSPNFNAQENTKGANALRGLVVNSPNGPVAVGLAGANPVNPLYLIPSGAATPANAGTLNAIPASVALAGITPGPNNVDVRRDGPTGMNSTDRSVGLRVAYELDNGASLVSITSFSHYKSDDFRDQDFVDVPTVALPGSTKYAVPNDQGGTYDIKSRTQELRYVSPDAGTLRYVAGLWYAKNETDRFFKRGDCRLATCNGSSITSPVVYNTDVYNINKAVFGQASWDFLPTYTLLAGARYNTETSGYHFGRNYNTTVTPETFVAGARGVDYFESLGNKENKLTGKLSLSKQINNDWMAYATAATGYKGLAYGLLSTINTSSADPVRSETSRTMEVGVKANLFQNRMTVNATAFQTRFFNYQSSSTYTLPESTVILTQISSVPEVATKGLELDINALVTRDLSVNAAVAYTDATVRNWAGGPCYNDGLNVAASPGAKYAANGSIIGRNANCFPITPGSTVGVQNLAGARMQSSPKVRVALSGQYDWRLASMPFDAFFTGNYKYQSDMMTVITQDPGFYVPKYSITDLGFGVRDKQSRYKISFLVNNVFDKHYATTGFSGAPTFRGATSAPVSTVTNTGISTWVPARDAFRFVSVRLDVKF</sequence>
<keyword evidence="4" id="KW-0410">Iron transport</keyword>
<evidence type="ECO:0000256" key="5">
    <source>
        <dbReference type="ARBA" id="ARBA00022692"/>
    </source>
</evidence>
<keyword evidence="13" id="KW-0732">Signal</keyword>
<keyword evidence="3 11" id="KW-1134">Transmembrane beta strand</keyword>
<gene>
    <name evidence="16" type="ORF">GTP77_15610</name>
</gene>
<keyword evidence="8 12" id="KW-0798">TonB box</keyword>
<keyword evidence="6" id="KW-0408">Iron</keyword>
<feature type="signal peptide" evidence="13">
    <location>
        <begin position="1"/>
        <end position="34"/>
    </location>
</feature>
<dbReference type="GO" id="GO:0006826">
    <property type="term" value="P:iron ion transport"/>
    <property type="evidence" value="ECO:0007669"/>
    <property type="project" value="UniProtKB-KW"/>
</dbReference>
<evidence type="ECO:0000259" key="14">
    <source>
        <dbReference type="Pfam" id="PF00593"/>
    </source>
</evidence>
<comment type="similarity">
    <text evidence="11 12">Belongs to the TonB-dependent receptor family.</text>
</comment>
<reference evidence="16 17" key="1">
    <citation type="submission" date="2019-12" db="EMBL/GenBank/DDBJ databases">
        <title>Novel species isolated from a subtropical stream in China.</title>
        <authorList>
            <person name="Lu H."/>
        </authorList>
    </citation>
    <scope>NUCLEOTIDE SEQUENCE [LARGE SCALE GENOMIC DNA]</scope>
    <source>
        <strain evidence="16 17">FT127W</strain>
    </source>
</reference>
<keyword evidence="9 11" id="KW-0472">Membrane</keyword>
<evidence type="ECO:0000256" key="13">
    <source>
        <dbReference type="SAM" id="SignalP"/>
    </source>
</evidence>
<evidence type="ECO:0000256" key="3">
    <source>
        <dbReference type="ARBA" id="ARBA00022452"/>
    </source>
</evidence>
<name>A0A7X4KN30_9BURK</name>
<comment type="subcellular location">
    <subcellularLocation>
        <location evidence="1 11">Cell outer membrane</location>
        <topology evidence="1 11">Multi-pass membrane protein</topology>
    </subcellularLocation>
</comment>
<dbReference type="RefSeq" id="WP_161073070.1">
    <property type="nucleotide sequence ID" value="NZ_WWCU01000016.1"/>
</dbReference>
<proteinExistence type="inferred from homology"/>
<protein>
    <submittedName>
        <fullName evidence="16">TonB-dependent receptor</fullName>
    </submittedName>
</protein>
<dbReference type="Gene3D" id="2.40.170.20">
    <property type="entry name" value="TonB-dependent receptor, beta-barrel domain"/>
    <property type="match status" value="2"/>
</dbReference>
<evidence type="ECO:0000259" key="15">
    <source>
        <dbReference type="Pfam" id="PF07715"/>
    </source>
</evidence>
<dbReference type="Pfam" id="PF07715">
    <property type="entry name" value="Plug"/>
    <property type="match status" value="1"/>
</dbReference>
<evidence type="ECO:0000256" key="7">
    <source>
        <dbReference type="ARBA" id="ARBA00023065"/>
    </source>
</evidence>
<keyword evidence="17" id="KW-1185">Reference proteome</keyword>
<dbReference type="InterPro" id="IPR039426">
    <property type="entry name" value="TonB-dep_rcpt-like"/>
</dbReference>
<dbReference type="Proteomes" id="UP000450676">
    <property type="component" value="Unassembled WGS sequence"/>
</dbReference>
<evidence type="ECO:0000256" key="2">
    <source>
        <dbReference type="ARBA" id="ARBA00022448"/>
    </source>
</evidence>
<dbReference type="InterPro" id="IPR036942">
    <property type="entry name" value="Beta-barrel_TonB_sf"/>
</dbReference>
<feature type="chain" id="PRO_5030652320" evidence="13">
    <location>
        <begin position="35"/>
        <end position="851"/>
    </location>
</feature>
<keyword evidence="7" id="KW-0406">Ion transport</keyword>
<keyword evidence="16" id="KW-0675">Receptor</keyword>
<evidence type="ECO:0000256" key="4">
    <source>
        <dbReference type="ARBA" id="ARBA00022496"/>
    </source>
</evidence>
<evidence type="ECO:0000256" key="1">
    <source>
        <dbReference type="ARBA" id="ARBA00004571"/>
    </source>
</evidence>
<accession>A0A7X4KN30</accession>
<dbReference type="PROSITE" id="PS52016">
    <property type="entry name" value="TONB_DEPENDENT_REC_3"/>
    <property type="match status" value="1"/>
</dbReference>
<keyword evidence="5 11" id="KW-0812">Transmembrane</keyword>
<dbReference type="SUPFAM" id="SSF56935">
    <property type="entry name" value="Porins"/>
    <property type="match status" value="1"/>
</dbReference>
<feature type="domain" description="TonB-dependent receptor-like beta-barrel" evidence="14">
    <location>
        <begin position="325"/>
        <end position="798"/>
    </location>
</feature>